<evidence type="ECO:0000313" key="4">
    <source>
        <dbReference type="EMBL" id="EYE90843.1"/>
    </source>
</evidence>
<dbReference type="Gene3D" id="3.40.250.10">
    <property type="entry name" value="Rhodanese-like domain"/>
    <property type="match status" value="2"/>
</dbReference>
<dbReference type="PROSITE" id="PS50206">
    <property type="entry name" value="RHODANESE_3"/>
    <property type="match status" value="2"/>
</dbReference>
<dbReference type="GO" id="GO:0005739">
    <property type="term" value="C:mitochondrion"/>
    <property type="evidence" value="ECO:0007669"/>
    <property type="project" value="TreeGrafter"/>
</dbReference>
<dbReference type="RefSeq" id="XP_040634533.1">
    <property type="nucleotide sequence ID" value="XM_040779427.1"/>
</dbReference>
<dbReference type="PANTHER" id="PTHR11364:SF27">
    <property type="entry name" value="SULFURTRANSFERASE"/>
    <property type="match status" value="1"/>
</dbReference>
<dbReference type="SUPFAM" id="SSF52821">
    <property type="entry name" value="Rhodanese/Cell cycle control phosphatase"/>
    <property type="match status" value="2"/>
</dbReference>
<keyword evidence="1 4" id="KW-0808">Transferase</keyword>
<dbReference type="OrthoDB" id="270167at2759"/>
<evidence type="ECO:0000313" key="5">
    <source>
        <dbReference type="Proteomes" id="UP000019804"/>
    </source>
</evidence>
<dbReference type="InterPro" id="IPR001763">
    <property type="entry name" value="Rhodanese-like_dom"/>
</dbReference>
<dbReference type="InterPro" id="IPR036873">
    <property type="entry name" value="Rhodanese-like_dom_sf"/>
</dbReference>
<evidence type="ECO:0000259" key="3">
    <source>
        <dbReference type="PROSITE" id="PS50206"/>
    </source>
</evidence>
<dbReference type="HOGENOM" id="CLU_031618_3_1_1"/>
<dbReference type="InterPro" id="IPR045078">
    <property type="entry name" value="TST/MPST-like"/>
</dbReference>
<accession>A0A017S1B3</accession>
<dbReference type="AlphaFoldDB" id="A0A017S1B3"/>
<dbReference type="CDD" id="cd01448">
    <property type="entry name" value="TST_Repeat_1"/>
    <property type="match status" value="1"/>
</dbReference>
<dbReference type="SMART" id="SM00450">
    <property type="entry name" value="RHOD"/>
    <property type="match status" value="2"/>
</dbReference>
<protein>
    <submittedName>
        <fullName evidence="4">Putative thiosulfate sulfurtransferase</fullName>
    </submittedName>
</protein>
<dbReference type="Pfam" id="PF00581">
    <property type="entry name" value="Rhodanese"/>
    <property type="match status" value="1"/>
</dbReference>
<organism evidence="4 5">
    <name type="scientific">Aspergillus ruber (strain CBS 135680)</name>
    <dbReference type="NCBI Taxonomy" id="1388766"/>
    <lineage>
        <taxon>Eukaryota</taxon>
        <taxon>Fungi</taxon>
        <taxon>Dikarya</taxon>
        <taxon>Ascomycota</taxon>
        <taxon>Pezizomycotina</taxon>
        <taxon>Eurotiomycetes</taxon>
        <taxon>Eurotiomycetidae</taxon>
        <taxon>Eurotiales</taxon>
        <taxon>Aspergillaceae</taxon>
        <taxon>Aspergillus</taxon>
        <taxon>Aspergillus subgen. Aspergillus</taxon>
    </lineage>
</organism>
<sequence length="301" mass="32884">MAHPLLEFGQYTSFLSPTQFVTALQRAPPSPRIIPVAAGRAAQHGESLRRQHIPGSVLFDMDIIRDNSSPYPQMLPSASHFADSVSQLGITPDDVVVVYDPFEVGFYSAPRVAWMFRLFGHTRVYVLNNFRLYVGEGHPVAQGEIHMPERSEYPVRGMDESKVIAFEQLKDMIQQGTGADVQILDARVPGRFTGFDPEANAALSSGHMPKSINVPLASMLDTEAQTMLPAIQLKGLFAAAGVDPVKPKILTCNSGVTAAALDMALSESKFDEAPRRIYDGSWSEWALRAGPDDGLIEKSVS</sequence>
<reference evidence="5" key="1">
    <citation type="journal article" date="2014" name="Nat. Commun.">
        <title>Genomic adaptations of the halophilic Dead Sea filamentous fungus Eurotium rubrum.</title>
        <authorList>
            <person name="Kis-Papo T."/>
            <person name="Weig A.R."/>
            <person name="Riley R."/>
            <person name="Persoh D."/>
            <person name="Salamov A."/>
            <person name="Sun H."/>
            <person name="Lipzen A."/>
            <person name="Wasser S.P."/>
            <person name="Rambold G."/>
            <person name="Grigoriev I.V."/>
            <person name="Nevo E."/>
        </authorList>
    </citation>
    <scope>NUCLEOTIDE SEQUENCE [LARGE SCALE GENOMIC DNA]</scope>
    <source>
        <strain evidence="5">CBS 135680</strain>
    </source>
</reference>
<feature type="domain" description="Rhodanese" evidence="3">
    <location>
        <begin position="52"/>
        <end position="142"/>
    </location>
</feature>
<name>A0A017S1B3_ASPRC</name>
<dbReference type="STRING" id="1388766.A0A017S1B3"/>
<dbReference type="GeneID" id="63694551"/>
<dbReference type="PANTHER" id="PTHR11364">
    <property type="entry name" value="THIOSULFATE SULFERTANSFERASE"/>
    <property type="match status" value="1"/>
</dbReference>
<gene>
    <name evidence="4" type="ORF">EURHEDRAFT_381586</name>
</gene>
<dbReference type="CDD" id="cd01449">
    <property type="entry name" value="TST_Repeat_2"/>
    <property type="match status" value="1"/>
</dbReference>
<dbReference type="EMBL" id="KK088452">
    <property type="protein sequence ID" value="EYE90843.1"/>
    <property type="molecule type" value="Genomic_DNA"/>
</dbReference>
<evidence type="ECO:0000256" key="1">
    <source>
        <dbReference type="ARBA" id="ARBA00022679"/>
    </source>
</evidence>
<keyword evidence="5" id="KW-1185">Reference proteome</keyword>
<feature type="domain" description="Rhodanese" evidence="3">
    <location>
        <begin position="177"/>
        <end position="294"/>
    </location>
</feature>
<keyword evidence="2" id="KW-0677">Repeat</keyword>
<proteinExistence type="predicted"/>
<dbReference type="GO" id="GO:0004792">
    <property type="term" value="F:thiosulfate-cyanide sulfurtransferase activity"/>
    <property type="evidence" value="ECO:0007669"/>
    <property type="project" value="TreeGrafter"/>
</dbReference>
<evidence type="ECO:0000256" key="2">
    <source>
        <dbReference type="ARBA" id="ARBA00022737"/>
    </source>
</evidence>
<dbReference type="Proteomes" id="UP000019804">
    <property type="component" value="Unassembled WGS sequence"/>
</dbReference>